<feature type="region of interest" description="Disordered" evidence="3">
    <location>
        <begin position="225"/>
        <end position="322"/>
    </location>
</feature>
<reference evidence="5 6" key="1">
    <citation type="submission" date="2016-06" db="EMBL/GenBank/DDBJ databases">
        <title>The Draft Genome Sequence and Annotation of the Desert Woodrat Neotoma lepida.</title>
        <authorList>
            <person name="Campbell M."/>
            <person name="Oakeson K.F."/>
            <person name="Yandell M."/>
            <person name="Halpert J.R."/>
            <person name="Dearing D."/>
        </authorList>
    </citation>
    <scope>NUCLEOTIDE SEQUENCE [LARGE SCALE GENOMIC DNA]</scope>
    <source>
        <strain evidence="5">417</strain>
        <tissue evidence="5">Liver</tissue>
    </source>
</reference>
<dbReference type="InterPro" id="IPR009057">
    <property type="entry name" value="Homeodomain-like_sf"/>
</dbReference>
<dbReference type="GO" id="GO:0000978">
    <property type="term" value="F:RNA polymerase II cis-regulatory region sequence-specific DNA binding"/>
    <property type="evidence" value="ECO:0007669"/>
    <property type="project" value="TreeGrafter"/>
</dbReference>
<dbReference type="FunFam" id="1.10.10.60:FF:000396">
    <property type="entry name" value="NOBOX oogenesis homeobox"/>
    <property type="match status" value="1"/>
</dbReference>
<gene>
    <name evidence="5" type="ORF">A6R68_21751</name>
</gene>
<evidence type="ECO:0000256" key="1">
    <source>
        <dbReference type="PROSITE-ProRule" id="PRU00108"/>
    </source>
</evidence>
<feature type="domain" description="Homeobox" evidence="4">
    <location>
        <begin position="164"/>
        <end position="224"/>
    </location>
</feature>
<dbReference type="PROSITE" id="PS50071">
    <property type="entry name" value="HOMEOBOX_2"/>
    <property type="match status" value="1"/>
</dbReference>
<feature type="compositionally biased region" description="Polar residues" evidence="3">
    <location>
        <begin position="509"/>
        <end position="528"/>
    </location>
</feature>
<keyword evidence="1 2" id="KW-0539">Nucleus</keyword>
<dbReference type="STRING" id="56216.A0A1A6HQP6"/>
<dbReference type="SMART" id="SM00389">
    <property type="entry name" value="HOX"/>
    <property type="match status" value="1"/>
</dbReference>
<dbReference type="CDD" id="cd00086">
    <property type="entry name" value="homeodomain"/>
    <property type="match status" value="1"/>
</dbReference>
<evidence type="ECO:0000256" key="3">
    <source>
        <dbReference type="SAM" id="MobiDB-lite"/>
    </source>
</evidence>
<dbReference type="AlphaFoldDB" id="A0A1A6HQP6"/>
<sequence length="555" mass="59962">MGATLGLLLSTGQEAGGKPRTAGLESEGPLKVSAPPTEDAHGKQSSFPRAGSGKRPLSKTSGELMVADTCRVCPYKDPTAAACSPQAQDEVSSLLETEVKTVKPSISAVPGKHGKPNTVDLALICAIHKPMLSEPGLARSLLNSLAKNSQGEDLKKESLEVTCQFRKKTRTLYRSDQLEELERLFQEDHYPDSDKRREIAQMVGVTSQRIMVWFQNRRAKWRKVEKLSEKENKDGPAAPSEDSSQSRSAPELPAPMPTDLEPGPVPPEHILDAFPEPPMLLTSDQTLTPSQQSEGAQRVAETSPLLSPPPLQRTNLPLPLGPIQTPQVMPPLRDVPGSDSIHKDSPCGLISSPPSNLEDLGPQYYQGSSQLGSFQFSQAPQTPLFPPFQSQFPYVPPFPLPIPSFLPPEDSLFSFSFGLGGDTSQDYCPGPPPGQILLQPHAGYMGPGPWSGHCLPEPPFPSPLCPQTLGHPLGVEGYFPDLLPAPCAQTMSKQPSLGLNGLPEGTRPETGSSLSKMPEEQTASSLEQPTPEEVRDKTKNSYATGTKEHIFHRVI</sequence>
<evidence type="ECO:0000313" key="6">
    <source>
        <dbReference type="Proteomes" id="UP000092124"/>
    </source>
</evidence>
<dbReference type="SUPFAM" id="SSF46689">
    <property type="entry name" value="Homeodomain-like"/>
    <property type="match status" value="1"/>
</dbReference>
<feature type="compositionally biased region" description="Polar residues" evidence="3">
    <location>
        <begin position="282"/>
        <end position="295"/>
    </location>
</feature>
<proteinExistence type="predicted"/>
<dbReference type="GO" id="GO:0005634">
    <property type="term" value="C:nucleus"/>
    <property type="evidence" value="ECO:0007669"/>
    <property type="project" value="UniProtKB-SubCell"/>
</dbReference>
<dbReference type="Gene3D" id="1.10.10.60">
    <property type="entry name" value="Homeodomain-like"/>
    <property type="match status" value="1"/>
</dbReference>
<dbReference type="Pfam" id="PF00046">
    <property type="entry name" value="Homeodomain"/>
    <property type="match status" value="1"/>
</dbReference>
<feature type="region of interest" description="Disordered" evidence="3">
    <location>
        <begin position="494"/>
        <end position="555"/>
    </location>
</feature>
<name>A0A1A6HQP6_NEOLE</name>
<dbReference type="InterPro" id="IPR042988">
    <property type="entry name" value="NOBOX"/>
</dbReference>
<evidence type="ECO:0000313" key="5">
    <source>
        <dbReference type="EMBL" id="OBS80047.1"/>
    </source>
</evidence>
<dbReference type="PANTHER" id="PTHR47060">
    <property type="entry name" value="HOMEOBOX PROTEIN NOBOX"/>
    <property type="match status" value="1"/>
</dbReference>
<comment type="subcellular location">
    <subcellularLocation>
        <location evidence="1 2">Nucleus</location>
    </subcellularLocation>
</comment>
<protein>
    <recommendedName>
        <fullName evidence="4">Homeobox domain-containing protein</fullName>
    </recommendedName>
</protein>
<evidence type="ECO:0000259" key="4">
    <source>
        <dbReference type="PROSITE" id="PS50071"/>
    </source>
</evidence>
<keyword evidence="1 2" id="KW-0238">DNA-binding</keyword>
<dbReference type="PANTHER" id="PTHR47060:SF1">
    <property type="entry name" value="HOMEOBOX PROTEIN NOBOX"/>
    <property type="match status" value="1"/>
</dbReference>
<feature type="compositionally biased region" description="Basic and acidic residues" evidence="3">
    <location>
        <begin position="546"/>
        <end position="555"/>
    </location>
</feature>
<organism evidence="5 6">
    <name type="scientific">Neotoma lepida</name>
    <name type="common">Desert woodrat</name>
    <dbReference type="NCBI Taxonomy" id="56216"/>
    <lineage>
        <taxon>Eukaryota</taxon>
        <taxon>Metazoa</taxon>
        <taxon>Chordata</taxon>
        <taxon>Craniata</taxon>
        <taxon>Vertebrata</taxon>
        <taxon>Euteleostomi</taxon>
        <taxon>Mammalia</taxon>
        <taxon>Eutheria</taxon>
        <taxon>Euarchontoglires</taxon>
        <taxon>Glires</taxon>
        <taxon>Rodentia</taxon>
        <taxon>Myomorpha</taxon>
        <taxon>Muroidea</taxon>
        <taxon>Cricetidae</taxon>
        <taxon>Neotominae</taxon>
        <taxon>Neotoma</taxon>
    </lineage>
</organism>
<dbReference type="InterPro" id="IPR001356">
    <property type="entry name" value="HD"/>
</dbReference>
<feature type="compositionally biased region" description="Basic and acidic residues" evidence="3">
    <location>
        <begin position="225"/>
        <end position="234"/>
    </location>
</feature>
<dbReference type="OrthoDB" id="1867783at2759"/>
<dbReference type="EMBL" id="LZPO01017531">
    <property type="protein sequence ID" value="OBS80047.1"/>
    <property type="molecule type" value="Genomic_DNA"/>
</dbReference>
<accession>A0A1A6HQP6</accession>
<dbReference type="Proteomes" id="UP000092124">
    <property type="component" value="Unassembled WGS sequence"/>
</dbReference>
<feature type="DNA-binding region" description="Homeobox" evidence="1">
    <location>
        <begin position="166"/>
        <end position="225"/>
    </location>
</feature>
<evidence type="ECO:0000256" key="2">
    <source>
        <dbReference type="RuleBase" id="RU000682"/>
    </source>
</evidence>
<keyword evidence="6" id="KW-1185">Reference proteome</keyword>
<feature type="non-terminal residue" evidence="5">
    <location>
        <position position="555"/>
    </location>
</feature>
<dbReference type="GO" id="GO:0000981">
    <property type="term" value="F:DNA-binding transcription factor activity, RNA polymerase II-specific"/>
    <property type="evidence" value="ECO:0007669"/>
    <property type="project" value="TreeGrafter"/>
</dbReference>
<comment type="caution">
    <text evidence="5">The sequence shown here is derived from an EMBL/GenBank/DDBJ whole genome shotgun (WGS) entry which is preliminary data.</text>
</comment>
<keyword evidence="1 2" id="KW-0371">Homeobox</keyword>
<feature type="region of interest" description="Disordered" evidence="3">
    <location>
        <begin position="1"/>
        <end position="60"/>
    </location>
</feature>